<dbReference type="Proteomes" id="UP000828048">
    <property type="component" value="Chromosome 3"/>
</dbReference>
<comment type="caution">
    <text evidence="1">The sequence shown here is derived from an EMBL/GenBank/DDBJ whole genome shotgun (WGS) entry which is preliminary data.</text>
</comment>
<dbReference type="EMBL" id="CM037153">
    <property type="protein sequence ID" value="KAH7856995.1"/>
    <property type="molecule type" value="Genomic_DNA"/>
</dbReference>
<accession>A0ACB7YTW2</accession>
<sequence length="222" mass="25029">MGTKIPPYSTQQLPNKDKGNQLSKIKDSNGNWLDEDKVINEHLQTYFSSLFKSNGPRDFEPVLQKVERCITDEMNAKLTRMVSDVEIKEAVFQLGALKAPRPGGFNRPFYQQFWDVVGPDEFSQSLEIPNVLMDNQESQEEQSSWRAPDMGKIKVICDVALPKLGNNSKILVVLRDWKGRVMDGLAKTVHAESSLDGELQAIRMACVMVNSLDLKEAVIESK</sequence>
<evidence type="ECO:0000313" key="2">
    <source>
        <dbReference type="Proteomes" id="UP000828048"/>
    </source>
</evidence>
<gene>
    <name evidence="1" type="ORF">Vadar_007802</name>
</gene>
<name>A0ACB7YTW2_9ERIC</name>
<evidence type="ECO:0000313" key="1">
    <source>
        <dbReference type="EMBL" id="KAH7856995.1"/>
    </source>
</evidence>
<organism evidence="1 2">
    <name type="scientific">Vaccinium darrowii</name>
    <dbReference type="NCBI Taxonomy" id="229202"/>
    <lineage>
        <taxon>Eukaryota</taxon>
        <taxon>Viridiplantae</taxon>
        <taxon>Streptophyta</taxon>
        <taxon>Embryophyta</taxon>
        <taxon>Tracheophyta</taxon>
        <taxon>Spermatophyta</taxon>
        <taxon>Magnoliopsida</taxon>
        <taxon>eudicotyledons</taxon>
        <taxon>Gunneridae</taxon>
        <taxon>Pentapetalae</taxon>
        <taxon>asterids</taxon>
        <taxon>Ericales</taxon>
        <taxon>Ericaceae</taxon>
        <taxon>Vaccinioideae</taxon>
        <taxon>Vaccinieae</taxon>
        <taxon>Vaccinium</taxon>
    </lineage>
</organism>
<protein>
    <submittedName>
        <fullName evidence="1">Uncharacterized protein</fullName>
    </submittedName>
</protein>
<keyword evidence="2" id="KW-1185">Reference proteome</keyword>
<reference evidence="1 2" key="1">
    <citation type="journal article" date="2021" name="Hortic Res">
        <title>High-quality reference genome and annotation aids understanding of berry development for evergreen blueberry (Vaccinium darrowii).</title>
        <authorList>
            <person name="Yu J."/>
            <person name="Hulse-Kemp A.M."/>
            <person name="Babiker E."/>
            <person name="Staton M."/>
        </authorList>
    </citation>
    <scope>NUCLEOTIDE SEQUENCE [LARGE SCALE GENOMIC DNA]</scope>
    <source>
        <strain evidence="2">cv. NJ 8807/NJ 8810</strain>
        <tissue evidence="1">Young leaf</tissue>
    </source>
</reference>
<proteinExistence type="predicted"/>